<dbReference type="EMBL" id="JABFAF010273815">
    <property type="protein sequence ID" value="MBA0879041.1"/>
    <property type="molecule type" value="Genomic_DNA"/>
</dbReference>
<accession>A0A7J9N6V1</accession>
<proteinExistence type="predicted"/>
<name>A0A7J9N6V1_GOSSC</name>
<dbReference type="OrthoDB" id="10627649at2759"/>
<sequence>MRSKNEVLYKQNEELSGRLGAEQVKNDELTSDVAALLAETIIGENGALIHSSHPFLSSSQPFLLQNSQTRW</sequence>
<reference evidence="1 2" key="1">
    <citation type="journal article" date="2019" name="Genome Biol. Evol.">
        <title>Insights into the evolution of the New World diploid cottons (Gossypium, subgenus Houzingenia) based on genome sequencing.</title>
        <authorList>
            <person name="Grover C.E."/>
            <person name="Arick M.A. 2nd"/>
            <person name="Thrash A."/>
            <person name="Conover J.L."/>
            <person name="Sanders W.S."/>
            <person name="Peterson D.G."/>
            <person name="Frelichowski J.E."/>
            <person name="Scheffler J.A."/>
            <person name="Scheffler B.E."/>
            <person name="Wendel J.F."/>
        </authorList>
    </citation>
    <scope>NUCLEOTIDE SEQUENCE [LARGE SCALE GENOMIC DNA]</scope>
    <source>
        <strain evidence="1">1</strain>
        <tissue evidence="1">Leaf</tissue>
    </source>
</reference>
<protein>
    <submittedName>
        <fullName evidence="1">Uncharacterized protein</fullName>
    </submittedName>
</protein>
<organism evidence="1 2">
    <name type="scientific">Gossypium schwendimanii</name>
    <name type="common">Cotton</name>
    <dbReference type="NCBI Taxonomy" id="34291"/>
    <lineage>
        <taxon>Eukaryota</taxon>
        <taxon>Viridiplantae</taxon>
        <taxon>Streptophyta</taxon>
        <taxon>Embryophyta</taxon>
        <taxon>Tracheophyta</taxon>
        <taxon>Spermatophyta</taxon>
        <taxon>Magnoliopsida</taxon>
        <taxon>eudicotyledons</taxon>
        <taxon>Gunneridae</taxon>
        <taxon>Pentapetalae</taxon>
        <taxon>rosids</taxon>
        <taxon>malvids</taxon>
        <taxon>Malvales</taxon>
        <taxon>Malvaceae</taxon>
        <taxon>Malvoideae</taxon>
        <taxon>Gossypium</taxon>
    </lineage>
</organism>
<gene>
    <name evidence="1" type="ORF">Goshw_021871</name>
</gene>
<evidence type="ECO:0000313" key="1">
    <source>
        <dbReference type="EMBL" id="MBA0879041.1"/>
    </source>
</evidence>
<dbReference type="AlphaFoldDB" id="A0A7J9N6V1"/>
<keyword evidence="2" id="KW-1185">Reference proteome</keyword>
<dbReference type="Proteomes" id="UP000593576">
    <property type="component" value="Unassembled WGS sequence"/>
</dbReference>
<comment type="caution">
    <text evidence="1">The sequence shown here is derived from an EMBL/GenBank/DDBJ whole genome shotgun (WGS) entry which is preliminary data.</text>
</comment>
<evidence type="ECO:0000313" key="2">
    <source>
        <dbReference type="Proteomes" id="UP000593576"/>
    </source>
</evidence>